<evidence type="ECO:0000313" key="3">
    <source>
        <dbReference type="EMBL" id="KAF9483719.1"/>
    </source>
</evidence>
<protein>
    <submittedName>
        <fullName evidence="3">Uncharacterized protein</fullName>
    </submittedName>
</protein>
<feature type="region of interest" description="Disordered" evidence="2">
    <location>
        <begin position="359"/>
        <end position="394"/>
    </location>
</feature>
<reference evidence="3" key="1">
    <citation type="submission" date="2020-11" db="EMBL/GenBank/DDBJ databases">
        <authorList>
            <consortium name="DOE Joint Genome Institute"/>
            <person name="Ahrendt S."/>
            <person name="Riley R."/>
            <person name="Andreopoulos W."/>
            <person name="Labutti K."/>
            <person name="Pangilinan J."/>
            <person name="Ruiz-Duenas F.J."/>
            <person name="Barrasa J.M."/>
            <person name="Sanchez-Garcia M."/>
            <person name="Camarero S."/>
            <person name="Miyauchi S."/>
            <person name="Serrano A."/>
            <person name="Linde D."/>
            <person name="Babiker R."/>
            <person name="Drula E."/>
            <person name="Ayuso-Fernandez I."/>
            <person name="Pacheco R."/>
            <person name="Padilla G."/>
            <person name="Ferreira P."/>
            <person name="Barriuso J."/>
            <person name="Kellner H."/>
            <person name="Castanera R."/>
            <person name="Alfaro M."/>
            <person name="Ramirez L."/>
            <person name="Pisabarro A.G."/>
            <person name="Kuo A."/>
            <person name="Tritt A."/>
            <person name="Lipzen A."/>
            <person name="He G."/>
            <person name="Yan M."/>
            <person name="Ng V."/>
            <person name="Cullen D."/>
            <person name="Martin F."/>
            <person name="Rosso M.-N."/>
            <person name="Henrissat B."/>
            <person name="Hibbett D."/>
            <person name="Martinez A.T."/>
            <person name="Grigoriev I.V."/>
        </authorList>
    </citation>
    <scope>NUCLEOTIDE SEQUENCE</scope>
    <source>
        <strain evidence="3">CIRM-BRFM 674</strain>
    </source>
</reference>
<evidence type="ECO:0000256" key="2">
    <source>
        <dbReference type="SAM" id="MobiDB-lite"/>
    </source>
</evidence>
<feature type="compositionally biased region" description="Polar residues" evidence="2">
    <location>
        <begin position="450"/>
        <end position="476"/>
    </location>
</feature>
<proteinExistence type="predicted"/>
<comment type="caution">
    <text evidence="3">The sequence shown here is derived from an EMBL/GenBank/DDBJ whole genome shotgun (WGS) entry which is preliminary data.</text>
</comment>
<name>A0A9P5ZC00_9AGAR</name>
<feature type="region of interest" description="Disordered" evidence="2">
    <location>
        <begin position="440"/>
        <end position="497"/>
    </location>
</feature>
<evidence type="ECO:0000256" key="1">
    <source>
        <dbReference type="SAM" id="Coils"/>
    </source>
</evidence>
<dbReference type="Proteomes" id="UP000807469">
    <property type="component" value="Unassembled WGS sequence"/>
</dbReference>
<accession>A0A9P5ZC00</accession>
<gene>
    <name evidence="3" type="ORF">BDN70DRAFT_873574</name>
</gene>
<keyword evidence="4" id="KW-1185">Reference proteome</keyword>
<dbReference type="EMBL" id="MU155151">
    <property type="protein sequence ID" value="KAF9483719.1"/>
    <property type="molecule type" value="Genomic_DNA"/>
</dbReference>
<feature type="coiled-coil region" evidence="1">
    <location>
        <begin position="63"/>
        <end position="93"/>
    </location>
</feature>
<dbReference type="OrthoDB" id="3008788at2759"/>
<dbReference type="AlphaFoldDB" id="A0A9P5ZC00"/>
<keyword evidence="1" id="KW-0175">Coiled coil</keyword>
<organism evidence="3 4">
    <name type="scientific">Pholiota conissans</name>
    <dbReference type="NCBI Taxonomy" id="109636"/>
    <lineage>
        <taxon>Eukaryota</taxon>
        <taxon>Fungi</taxon>
        <taxon>Dikarya</taxon>
        <taxon>Basidiomycota</taxon>
        <taxon>Agaricomycotina</taxon>
        <taxon>Agaricomycetes</taxon>
        <taxon>Agaricomycetidae</taxon>
        <taxon>Agaricales</taxon>
        <taxon>Agaricineae</taxon>
        <taxon>Strophariaceae</taxon>
        <taxon>Pholiota</taxon>
    </lineage>
</organism>
<sequence>MNDTTNFMDALAIGRRFSDHLAYLACNPPKADSLLYLLPPCLVLIAIDVAARLSQRPKVLVEIVESTEREEEAKRLIRRVQEALAKFQSLERRLSIESTRSNHLARTIQKQQNFSRHRQRLSAYRASELEKKNKPISRPLQAFCERLLLQNRIWKQQREIQCLRVSLDSMKDSTRSTAFQAFCERLLLSNKIWDQQKKVDHLMGEAERLKHSRELAVTRAAQQMVVDVQKERMIEEFVKDLIAEVEECRRDIVSLRSEHEREIQELVEDWRQECRRLSKEVERLQMSRDAHLFAQDITNAHESELLERLSFSELKAAAYQQQLEFPESTEASAPHHIDEGDTLTESDFDQMSISNMSTSTCVASGGGRSPKGSFGEASPSPSMKKRVPREAARSLPALRLPSRCQSMIILSPSGEASDCKLEVGPYAGFSFNPLFFGSAASSRGGDATETESTASSRRIRTYSLQSNMSSTQSRGTGSLARKTPAGREVPKRAQWRF</sequence>
<evidence type="ECO:0000313" key="4">
    <source>
        <dbReference type="Proteomes" id="UP000807469"/>
    </source>
</evidence>
<feature type="coiled-coil region" evidence="1">
    <location>
        <begin position="238"/>
        <end position="287"/>
    </location>
</feature>